<dbReference type="Proteomes" id="UP000442535">
    <property type="component" value="Unassembled WGS sequence"/>
</dbReference>
<evidence type="ECO:0000313" key="3">
    <source>
        <dbReference type="Proteomes" id="UP000442535"/>
    </source>
</evidence>
<evidence type="ECO:0000256" key="1">
    <source>
        <dbReference type="SAM" id="Phobius"/>
    </source>
</evidence>
<keyword evidence="1" id="KW-1133">Transmembrane helix</keyword>
<comment type="caution">
    <text evidence="2">The sequence shown here is derived from an EMBL/GenBank/DDBJ whole genome shotgun (WGS) entry which is preliminary data.</text>
</comment>
<evidence type="ECO:0000313" key="2">
    <source>
        <dbReference type="EMBL" id="MST49612.1"/>
    </source>
</evidence>
<dbReference type="EMBL" id="VUMY01000007">
    <property type="protein sequence ID" value="MST49612.1"/>
    <property type="molecule type" value="Genomic_DNA"/>
</dbReference>
<sequence length="65" mass="7145">MWLLSTAKRRARSNKTFNVVCALRVLRYVGAIGGMGLIVIGIDGMHLGMWRPPTSLTSILKNKSS</sequence>
<keyword evidence="1" id="KW-0812">Transmembrane</keyword>
<gene>
    <name evidence="2" type="ORF">FYJ63_05095</name>
</gene>
<name>A0A7K0K2B4_9ACTO</name>
<dbReference type="AlphaFoldDB" id="A0A7K0K2B4"/>
<reference evidence="2 3" key="1">
    <citation type="submission" date="2019-08" db="EMBL/GenBank/DDBJ databases">
        <title>In-depth cultivation of the pig gut microbiome towards novel bacterial diversity and tailored functional studies.</title>
        <authorList>
            <person name="Wylensek D."/>
            <person name="Hitch T.C.A."/>
            <person name="Clavel T."/>
        </authorList>
    </citation>
    <scope>NUCLEOTIDE SEQUENCE [LARGE SCALE GENOMIC DNA]</scope>
    <source>
        <strain evidence="2 3">RF-GAM-744-WT-7</strain>
    </source>
</reference>
<keyword evidence="3" id="KW-1185">Reference proteome</keyword>
<keyword evidence="1" id="KW-0472">Membrane</keyword>
<accession>A0A7K0K2B4</accession>
<feature type="transmembrane region" description="Helical" evidence="1">
    <location>
        <begin position="21"/>
        <end position="42"/>
    </location>
</feature>
<dbReference type="RefSeq" id="WP_154544466.1">
    <property type="nucleotide sequence ID" value="NZ_VUMY01000007.1"/>
</dbReference>
<protein>
    <submittedName>
        <fullName evidence="2">Uncharacterized protein</fullName>
    </submittedName>
</protein>
<organism evidence="2 3">
    <name type="scientific">Mobiluncus porci</name>
    <dbReference type="NCBI Taxonomy" id="2652278"/>
    <lineage>
        <taxon>Bacteria</taxon>
        <taxon>Bacillati</taxon>
        <taxon>Actinomycetota</taxon>
        <taxon>Actinomycetes</taxon>
        <taxon>Actinomycetales</taxon>
        <taxon>Actinomycetaceae</taxon>
        <taxon>Mobiluncus</taxon>
    </lineage>
</organism>
<proteinExistence type="predicted"/>